<gene>
    <name evidence="1" type="ORF">C2G38_2059722</name>
</gene>
<organism evidence="1 2">
    <name type="scientific">Gigaspora rosea</name>
    <dbReference type="NCBI Taxonomy" id="44941"/>
    <lineage>
        <taxon>Eukaryota</taxon>
        <taxon>Fungi</taxon>
        <taxon>Fungi incertae sedis</taxon>
        <taxon>Mucoromycota</taxon>
        <taxon>Glomeromycotina</taxon>
        <taxon>Glomeromycetes</taxon>
        <taxon>Diversisporales</taxon>
        <taxon>Gigasporaceae</taxon>
        <taxon>Gigaspora</taxon>
    </lineage>
</organism>
<evidence type="ECO:0000313" key="1">
    <source>
        <dbReference type="EMBL" id="RIB28298.1"/>
    </source>
</evidence>
<keyword evidence="2" id="KW-1185">Reference proteome</keyword>
<dbReference type="Proteomes" id="UP000266673">
    <property type="component" value="Unassembled WGS sequence"/>
</dbReference>
<sequence length="62" mass="7673">MTAVIFSNIKSRRKNRFIFNQSNNDSNRTKRRLRHFEKKKIEKKYIRLDYNNLFNESESFSI</sequence>
<comment type="caution">
    <text evidence="1">The sequence shown here is derived from an EMBL/GenBank/DDBJ whole genome shotgun (WGS) entry which is preliminary data.</text>
</comment>
<accession>A0A397W270</accession>
<name>A0A397W270_9GLOM</name>
<evidence type="ECO:0000313" key="2">
    <source>
        <dbReference type="Proteomes" id="UP000266673"/>
    </source>
</evidence>
<dbReference type="EMBL" id="QKWP01000070">
    <property type="protein sequence ID" value="RIB28298.1"/>
    <property type="molecule type" value="Genomic_DNA"/>
</dbReference>
<dbReference type="AlphaFoldDB" id="A0A397W270"/>
<proteinExistence type="predicted"/>
<protein>
    <submittedName>
        <fullName evidence="1">Uncharacterized protein</fullName>
    </submittedName>
</protein>
<reference evidence="1 2" key="1">
    <citation type="submission" date="2018-06" db="EMBL/GenBank/DDBJ databases">
        <title>Comparative genomics reveals the genomic features of Rhizophagus irregularis, R. cerebriforme, R. diaphanum and Gigaspora rosea, and their symbiotic lifestyle signature.</title>
        <authorList>
            <person name="Morin E."/>
            <person name="San Clemente H."/>
            <person name="Chen E.C.H."/>
            <person name="De La Providencia I."/>
            <person name="Hainaut M."/>
            <person name="Kuo A."/>
            <person name="Kohler A."/>
            <person name="Murat C."/>
            <person name="Tang N."/>
            <person name="Roy S."/>
            <person name="Loubradou J."/>
            <person name="Henrissat B."/>
            <person name="Grigoriev I.V."/>
            <person name="Corradi N."/>
            <person name="Roux C."/>
            <person name="Martin F.M."/>
        </authorList>
    </citation>
    <scope>NUCLEOTIDE SEQUENCE [LARGE SCALE GENOMIC DNA]</scope>
    <source>
        <strain evidence="1 2">DAOM 194757</strain>
    </source>
</reference>